<protein>
    <recommendedName>
        <fullName evidence="3">COMM domain-containing protein</fullName>
    </recommendedName>
</protein>
<organism evidence="1 2">
    <name type="scientific">Novosphingobium cyanobacteriorum</name>
    <dbReference type="NCBI Taxonomy" id="3024215"/>
    <lineage>
        <taxon>Bacteria</taxon>
        <taxon>Pseudomonadati</taxon>
        <taxon>Pseudomonadota</taxon>
        <taxon>Alphaproteobacteria</taxon>
        <taxon>Sphingomonadales</taxon>
        <taxon>Sphingomonadaceae</taxon>
        <taxon>Novosphingobium</taxon>
    </lineage>
</organism>
<name>A0ABT6CKT7_9SPHN</name>
<dbReference type="Proteomes" id="UP001222770">
    <property type="component" value="Unassembled WGS sequence"/>
</dbReference>
<evidence type="ECO:0008006" key="3">
    <source>
        <dbReference type="Google" id="ProtNLM"/>
    </source>
</evidence>
<comment type="caution">
    <text evidence="1">The sequence shown here is derived from an EMBL/GenBank/DDBJ whole genome shotgun (WGS) entry which is preliminary data.</text>
</comment>
<accession>A0ABT6CKT7</accession>
<dbReference type="EMBL" id="JAROCY010000014">
    <property type="protein sequence ID" value="MDF8334544.1"/>
    <property type="molecule type" value="Genomic_DNA"/>
</dbReference>
<evidence type="ECO:0000313" key="2">
    <source>
        <dbReference type="Proteomes" id="UP001222770"/>
    </source>
</evidence>
<reference evidence="1 2" key="1">
    <citation type="submission" date="2023-03" db="EMBL/GenBank/DDBJ databases">
        <title>Novosphingobium cyanobacteriorum sp. nov., isolated from a eutrophic reservoir during the Microcystis bloom period.</title>
        <authorList>
            <person name="Kang M."/>
            <person name="Le V."/>
            <person name="Ko S.-R."/>
            <person name="Lee S.-A."/>
            <person name="Ahn C.-Y."/>
        </authorList>
    </citation>
    <scope>NUCLEOTIDE SEQUENCE [LARGE SCALE GENOMIC DNA]</scope>
    <source>
        <strain evidence="1 2">HBC54</strain>
    </source>
</reference>
<proteinExistence type="predicted"/>
<keyword evidence="2" id="KW-1185">Reference proteome</keyword>
<gene>
    <name evidence="1" type="ORF">POM99_15155</name>
</gene>
<dbReference type="RefSeq" id="WP_277279305.1">
    <property type="nucleotide sequence ID" value="NZ_JAROCY010000014.1"/>
</dbReference>
<evidence type="ECO:0000313" key="1">
    <source>
        <dbReference type="EMBL" id="MDF8334544.1"/>
    </source>
</evidence>
<sequence length="190" mass="20920">MMRARAHDNFVWSASQGQQNIASVLTNSAALSGPAVNDEFKTERKGPAAEGPLSRDRQISLIKAMPVASMLGLSNYRLVFHTETMTLADIRKPTALSPAASPCHAELVLTDLTYARVYANGHNLKTFWVLRDFGSGSTLVRRTGVPEETKLTVSTKEDERTEADFISDLERAFTTNLQEFASSMEAKPKK</sequence>